<evidence type="ECO:0000313" key="4">
    <source>
        <dbReference type="Proteomes" id="UP000198748"/>
    </source>
</evidence>
<feature type="compositionally biased region" description="Acidic residues" evidence="1">
    <location>
        <begin position="205"/>
        <end position="222"/>
    </location>
</feature>
<feature type="domain" description="HTH cro/C1-type" evidence="2">
    <location>
        <begin position="104"/>
        <end position="158"/>
    </location>
</feature>
<feature type="region of interest" description="Disordered" evidence="1">
    <location>
        <begin position="201"/>
        <end position="230"/>
    </location>
</feature>
<dbReference type="Proteomes" id="UP000198748">
    <property type="component" value="Unassembled WGS sequence"/>
</dbReference>
<dbReference type="SUPFAM" id="SSF47413">
    <property type="entry name" value="lambda repressor-like DNA-binding domains"/>
    <property type="match status" value="1"/>
</dbReference>
<dbReference type="RefSeq" id="WP_090155453.1">
    <property type="nucleotide sequence ID" value="NZ_FNAN01000015.1"/>
</dbReference>
<dbReference type="InterPro" id="IPR010982">
    <property type="entry name" value="Lambda_DNA-bd_dom_sf"/>
</dbReference>
<organism evidence="3 4">
    <name type="scientific">Dyadobacter soli</name>
    <dbReference type="NCBI Taxonomy" id="659014"/>
    <lineage>
        <taxon>Bacteria</taxon>
        <taxon>Pseudomonadati</taxon>
        <taxon>Bacteroidota</taxon>
        <taxon>Cytophagia</taxon>
        <taxon>Cytophagales</taxon>
        <taxon>Spirosomataceae</taxon>
        <taxon>Dyadobacter</taxon>
    </lineage>
</organism>
<gene>
    <name evidence="3" type="ORF">SAMN04487996_115181</name>
</gene>
<dbReference type="InterPro" id="IPR001387">
    <property type="entry name" value="Cro/C1-type_HTH"/>
</dbReference>
<proteinExistence type="predicted"/>
<evidence type="ECO:0000313" key="3">
    <source>
        <dbReference type="EMBL" id="SDG14924.1"/>
    </source>
</evidence>
<dbReference type="CDD" id="cd00093">
    <property type="entry name" value="HTH_XRE"/>
    <property type="match status" value="1"/>
</dbReference>
<dbReference type="OrthoDB" id="1339093at2"/>
<evidence type="ECO:0000259" key="2">
    <source>
        <dbReference type="PROSITE" id="PS50943"/>
    </source>
</evidence>
<dbReference type="EMBL" id="FNAN01000015">
    <property type="protein sequence ID" value="SDG14924.1"/>
    <property type="molecule type" value="Genomic_DNA"/>
</dbReference>
<name>A0A1G7RW74_9BACT</name>
<keyword evidence="4" id="KW-1185">Reference proteome</keyword>
<dbReference type="GO" id="GO:0003677">
    <property type="term" value="F:DNA binding"/>
    <property type="evidence" value="ECO:0007669"/>
    <property type="project" value="InterPro"/>
</dbReference>
<reference evidence="4" key="1">
    <citation type="submission" date="2016-10" db="EMBL/GenBank/DDBJ databases">
        <authorList>
            <person name="Varghese N."/>
            <person name="Submissions S."/>
        </authorList>
    </citation>
    <scope>NUCLEOTIDE SEQUENCE [LARGE SCALE GENOMIC DNA]</scope>
    <source>
        <strain evidence="4">DSM 25329</strain>
    </source>
</reference>
<dbReference type="STRING" id="659014.SAMN04487996_115181"/>
<sequence>MAQNKRLAELGEPNIRKILDAGRIETELDHERILLADRHLMLQEEVQANLRPTRKAIGDLIVEFEARCWAHESLVTDAQMEEHEAAEIHAEREYVFIRDRRKLILEKLQALSLKQKDLALLLNHSKSYTSELLNGIRPFSSNDLKLIHLLFEIPLVDLIITIPSQDTLSRLESAIDKISSSNPKARLLRETLANRPVAKGFLSEGWDDDDLEEQSEPDEQVSDELTLSNK</sequence>
<protein>
    <recommendedName>
        <fullName evidence="2">HTH cro/C1-type domain-containing protein</fullName>
    </recommendedName>
</protein>
<evidence type="ECO:0000256" key="1">
    <source>
        <dbReference type="SAM" id="MobiDB-lite"/>
    </source>
</evidence>
<dbReference type="PROSITE" id="PS50943">
    <property type="entry name" value="HTH_CROC1"/>
    <property type="match status" value="1"/>
</dbReference>
<dbReference type="AlphaFoldDB" id="A0A1G7RW74"/>
<accession>A0A1G7RW74</accession>